<proteinExistence type="predicted"/>
<dbReference type="EMBL" id="JAUYZG010000019">
    <property type="protein sequence ID" value="KAK2878355.1"/>
    <property type="molecule type" value="Genomic_DNA"/>
</dbReference>
<dbReference type="AlphaFoldDB" id="A0AA88P6N1"/>
<gene>
    <name evidence="1" type="ORF">Q8A67_019146</name>
</gene>
<evidence type="ECO:0000313" key="2">
    <source>
        <dbReference type="Proteomes" id="UP001187343"/>
    </source>
</evidence>
<name>A0AA88P6N1_9TELE</name>
<sequence>MNYVIQYPCQGMVGQTGELEVFHSVQLKYSSKNLHFHYTSMVAKTQLAIFDHNEKVASKPLISGKQHTEYLITRLFSRNNNSGNE</sequence>
<organism evidence="1 2">
    <name type="scientific">Cirrhinus molitorella</name>
    <name type="common">mud carp</name>
    <dbReference type="NCBI Taxonomy" id="172907"/>
    <lineage>
        <taxon>Eukaryota</taxon>
        <taxon>Metazoa</taxon>
        <taxon>Chordata</taxon>
        <taxon>Craniata</taxon>
        <taxon>Vertebrata</taxon>
        <taxon>Euteleostomi</taxon>
        <taxon>Actinopterygii</taxon>
        <taxon>Neopterygii</taxon>
        <taxon>Teleostei</taxon>
        <taxon>Ostariophysi</taxon>
        <taxon>Cypriniformes</taxon>
        <taxon>Cyprinidae</taxon>
        <taxon>Labeoninae</taxon>
        <taxon>Labeonini</taxon>
        <taxon>Cirrhinus</taxon>
    </lineage>
</organism>
<keyword evidence="2" id="KW-1185">Reference proteome</keyword>
<reference evidence="1" key="1">
    <citation type="submission" date="2023-08" db="EMBL/GenBank/DDBJ databases">
        <title>Chromosome-level Genome Assembly of mud carp (Cirrhinus molitorella).</title>
        <authorList>
            <person name="Liu H."/>
        </authorList>
    </citation>
    <scope>NUCLEOTIDE SEQUENCE</scope>
    <source>
        <strain evidence="1">Prfri</strain>
        <tissue evidence="1">Muscle</tissue>
    </source>
</reference>
<evidence type="ECO:0000313" key="1">
    <source>
        <dbReference type="EMBL" id="KAK2878355.1"/>
    </source>
</evidence>
<dbReference type="Proteomes" id="UP001187343">
    <property type="component" value="Unassembled WGS sequence"/>
</dbReference>
<accession>A0AA88P6N1</accession>
<protein>
    <submittedName>
        <fullName evidence="1">Uncharacterized protein</fullName>
    </submittedName>
</protein>
<comment type="caution">
    <text evidence="1">The sequence shown here is derived from an EMBL/GenBank/DDBJ whole genome shotgun (WGS) entry which is preliminary data.</text>
</comment>